<dbReference type="AlphaFoldDB" id="F4GJD1"/>
<dbReference type="Pfam" id="PF23023">
    <property type="entry name" value="Anti-Pycsar_Apyc1"/>
    <property type="match status" value="1"/>
</dbReference>
<dbReference type="NCBIfam" id="NF000801">
    <property type="entry name" value="PRK00055.1-3"/>
    <property type="match status" value="1"/>
</dbReference>
<protein>
    <recommendedName>
        <fullName evidence="8">Ribonuclease Z</fullName>
        <shortName evidence="8">RNase Z</shortName>
        <ecNumber evidence="8">3.1.26.11</ecNumber>
    </recommendedName>
    <alternativeName>
        <fullName evidence="8">tRNA 3 endonuclease</fullName>
    </alternativeName>
    <alternativeName>
        <fullName evidence="8">tRNase Z</fullName>
    </alternativeName>
</protein>
<dbReference type="GO" id="GO:0042781">
    <property type="term" value="F:3'-tRNA processing endoribonuclease activity"/>
    <property type="evidence" value="ECO:0007669"/>
    <property type="project" value="UniProtKB-UniRule"/>
</dbReference>
<dbReference type="KEGG" id="scc:Spico_0543"/>
<evidence type="ECO:0000256" key="2">
    <source>
        <dbReference type="ARBA" id="ARBA00022694"/>
    </source>
</evidence>
<dbReference type="PANTHER" id="PTHR46018">
    <property type="entry name" value="ZINC PHOSPHODIESTERASE ELAC PROTEIN 1"/>
    <property type="match status" value="1"/>
</dbReference>
<evidence type="ECO:0000256" key="7">
    <source>
        <dbReference type="ARBA" id="ARBA00022833"/>
    </source>
</evidence>
<comment type="subunit">
    <text evidence="1 8">Homodimer.</text>
</comment>
<dbReference type="InterPro" id="IPR013471">
    <property type="entry name" value="RNase_Z/BN"/>
</dbReference>
<keyword evidence="7 8" id="KW-0862">Zinc</keyword>
<comment type="similarity">
    <text evidence="8">Belongs to the RNase Z family.</text>
</comment>
<dbReference type="eggNOG" id="COG1234">
    <property type="taxonomic scope" value="Bacteria"/>
</dbReference>
<comment type="function">
    <text evidence="8">Zinc phosphodiesterase, which displays some tRNA 3'-processing endonuclease activity. Probably involved in tRNA maturation, by removing a 3'-trailer from precursor tRNA.</text>
</comment>
<feature type="binding site" evidence="8">
    <location>
        <position position="62"/>
    </location>
    <ligand>
        <name>Zn(2+)</name>
        <dbReference type="ChEBI" id="CHEBI:29105"/>
        <label>1</label>
        <note>catalytic</note>
    </ligand>
</feature>
<feature type="binding site" evidence="8">
    <location>
        <position position="64"/>
    </location>
    <ligand>
        <name>Zn(2+)</name>
        <dbReference type="ChEBI" id="CHEBI:29105"/>
        <label>1</label>
        <note>catalytic</note>
    </ligand>
</feature>
<dbReference type="OrthoDB" id="9800940at2"/>
<keyword evidence="10" id="KW-1185">Reference proteome</keyword>
<dbReference type="EC" id="3.1.26.11" evidence="8"/>
<dbReference type="Gene3D" id="3.60.15.10">
    <property type="entry name" value="Ribonuclease Z/Hydroxyacylglutathione hydrolase-like"/>
    <property type="match status" value="1"/>
</dbReference>
<gene>
    <name evidence="8" type="primary">rnz</name>
    <name evidence="9" type="ordered locus">Spico_0543</name>
</gene>
<feature type="binding site" evidence="8">
    <location>
        <position position="66"/>
    </location>
    <ligand>
        <name>Zn(2+)</name>
        <dbReference type="ChEBI" id="CHEBI:29105"/>
        <label>2</label>
        <note>catalytic</note>
    </ligand>
</feature>
<keyword evidence="5 8" id="KW-0255">Endonuclease</keyword>
<comment type="cofactor">
    <cofactor evidence="8">
        <name>Zn(2+)</name>
        <dbReference type="ChEBI" id="CHEBI:29105"/>
    </cofactor>
    <text evidence="8">Binds 2 Zn(2+) ions.</text>
</comment>
<dbReference type="SUPFAM" id="SSF56281">
    <property type="entry name" value="Metallo-hydrolase/oxidoreductase"/>
    <property type="match status" value="1"/>
</dbReference>
<feature type="binding site" evidence="8">
    <location>
        <position position="67"/>
    </location>
    <ligand>
        <name>Zn(2+)</name>
        <dbReference type="ChEBI" id="CHEBI:29105"/>
        <label>2</label>
        <note>catalytic</note>
    </ligand>
</feature>
<dbReference type="Proteomes" id="UP000007939">
    <property type="component" value="Chromosome"/>
</dbReference>
<feature type="binding site" evidence="8">
    <location>
        <position position="210"/>
    </location>
    <ligand>
        <name>Zn(2+)</name>
        <dbReference type="ChEBI" id="CHEBI:29105"/>
        <label>1</label>
        <note>catalytic</note>
    </ligand>
</feature>
<dbReference type="GO" id="GO:0008270">
    <property type="term" value="F:zinc ion binding"/>
    <property type="evidence" value="ECO:0007669"/>
    <property type="project" value="UniProtKB-UniRule"/>
</dbReference>
<dbReference type="CDD" id="cd07717">
    <property type="entry name" value="RNaseZ_ZiPD-like_MBL-fold"/>
    <property type="match status" value="1"/>
</dbReference>
<evidence type="ECO:0000256" key="1">
    <source>
        <dbReference type="ARBA" id="ARBA00011738"/>
    </source>
</evidence>
<feature type="binding site" evidence="8">
    <location>
        <position position="210"/>
    </location>
    <ligand>
        <name>Zn(2+)</name>
        <dbReference type="ChEBI" id="CHEBI:29105"/>
        <label>2</label>
        <note>catalytic</note>
    </ligand>
</feature>
<evidence type="ECO:0000313" key="9">
    <source>
        <dbReference type="EMBL" id="AEC01771.1"/>
    </source>
</evidence>
<name>F4GJD1_PARC1</name>
<accession>F4GJD1</accession>
<feature type="active site" description="Proton acceptor" evidence="8">
    <location>
        <position position="66"/>
    </location>
</feature>
<keyword evidence="6 8" id="KW-0378">Hydrolase</keyword>
<evidence type="ECO:0000313" key="10">
    <source>
        <dbReference type="Proteomes" id="UP000007939"/>
    </source>
</evidence>
<keyword evidence="2 8" id="KW-0819">tRNA processing</keyword>
<dbReference type="HOGENOM" id="CLU_031317_2_1_12"/>
<evidence type="ECO:0000256" key="4">
    <source>
        <dbReference type="ARBA" id="ARBA00022723"/>
    </source>
</evidence>
<evidence type="ECO:0000256" key="8">
    <source>
        <dbReference type="HAMAP-Rule" id="MF_01818"/>
    </source>
</evidence>
<dbReference type="InterPro" id="IPR036866">
    <property type="entry name" value="RibonucZ/Hydroxyglut_hydro"/>
</dbReference>
<proteinExistence type="inferred from homology"/>
<evidence type="ECO:0000256" key="6">
    <source>
        <dbReference type="ARBA" id="ARBA00022801"/>
    </source>
</evidence>
<keyword evidence="4 8" id="KW-0479">Metal-binding</keyword>
<reference evidence="9 10" key="2">
    <citation type="journal article" date="2012" name="Stand. Genomic Sci.">
        <title>Complete genome sequence of the termite hindgut bacterium Spirochaeta coccoides type strain (SPN1(T)), reclassification in the genus Sphaerochaeta as Sphaerochaeta coccoides comb. nov. and emendations of the family Spirochaetaceae and the genus Sphaerochaeta.</title>
        <authorList>
            <person name="Abt B."/>
            <person name="Han C."/>
            <person name="Scheuner C."/>
            <person name="Lu M."/>
            <person name="Lapidus A."/>
            <person name="Nolan M."/>
            <person name="Lucas S."/>
            <person name="Hammon N."/>
            <person name="Deshpande S."/>
            <person name="Cheng J.F."/>
            <person name="Tapia R."/>
            <person name="Goodwin L.A."/>
            <person name="Pitluck S."/>
            <person name="Liolios K."/>
            <person name="Pagani I."/>
            <person name="Ivanova N."/>
            <person name="Mavromatis K."/>
            <person name="Mikhailova N."/>
            <person name="Huntemann M."/>
            <person name="Pati A."/>
            <person name="Chen A."/>
            <person name="Palaniappan K."/>
            <person name="Land M."/>
            <person name="Hauser L."/>
            <person name="Brambilla E.M."/>
            <person name="Rohde M."/>
            <person name="Spring S."/>
            <person name="Gronow S."/>
            <person name="Goker M."/>
            <person name="Woyke T."/>
            <person name="Bristow J."/>
            <person name="Eisen J.A."/>
            <person name="Markowitz V."/>
            <person name="Hugenholtz P."/>
            <person name="Kyrpides N.C."/>
            <person name="Klenk H.P."/>
            <person name="Detter J.C."/>
        </authorList>
    </citation>
    <scope>NUCLEOTIDE SEQUENCE [LARGE SCALE GENOMIC DNA]</scope>
    <source>
        <strain evidence="10">ATCC BAA-1237 / DSM 17374 / SPN1</strain>
    </source>
</reference>
<dbReference type="HAMAP" id="MF_01818">
    <property type="entry name" value="RNase_Z_BN"/>
    <property type="match status" value="1"/>
</dbReference>
<organism evidence="9 10">
    <name type="scientific">Parasphaerochaeta coccoides (strain ATCC BAA-1237 / DSM 17374 / SPN1)</name>
    <name type="common">Sphaerochaeta coccoides</name>
    <dbReference type="NCBI Taxonomy" id="760011"/>
    <lineage>
        <taxon>Bacteria</taxon>
        <taxon>Pseudomonadati</taxon>
        <taxon>Spirochaetota</taxon>
        <taxon>Spirochaetia</taxon>
        <taxon>Spirochaetales</taxon>
        <taxon>Sphaerochaetaceae</taxon>
        <taxon>Parasphaerochaeta</taxon>
    </lineage>
</organism>
<evidence type="ECO:0000256" key="5">
    <source>
        <dbReference type="ARBA" id="ARBA00022759"/>
    </source>
</evidence>
<keyword evidence="3 8" id="KW-0540">Nuclease</keyword>
<feature type="binding site" evidence="8">
    <location>
        <position position="268"/>
    </location>
    <ligand>
        <name>Zn(2+)</name>
        <dbReference type="ChEBI" id="CHEBI:29105"/>
        <label>2</label>
        <note>catalytic</note>
    </ligand>
</feature>
<feature type="binding site" evidence="8">
    <location>
        <position position="139"/>
    </location>
    <ligand>
        <name>Zn(2+)</name>
        <dbReference type="ChEBI" id="CHEBI:29105"/>
        <label>1</label>
        <note>catalytic</note>
    </ligand>
</feature>
<dbReference type="PANTHER" id="PTHR46018:SF2">
    <property type="entry name" value="ZINC PHOSPHODIESTERASE ELAC PROTEIN 1"/>
    <property type="match status" value="1"/>
</dbReference>
<dbReference type="STRING" id="760011.Spico_0543"/>
<sequence>MNFEIFVLGTSGMMPLPGRFLTSALLRREGELFLFDCGEGTQVTLKMLNLKWKKINSIFISHMHADHVTGLPGILMLSSQVERDTPLYIYGPRKLKEYIEANRRILDMYINYEIIVIPVEPGRIFETDEYFVEAFELNHTKPCLGYSFIEKERPGEFNPEAAATLGIPRGPLWGQLQKGNTVTLEDGREIHPDAVMGLPRGGRKFSYVTDSLYFPAIAEHVKDADFFLCEGMFENALEASAVEKKHMTAVQAARIAHDAHVKKMGLFHYSPRYTDKEIKKLVEEARAVFPRTIHTRDRMCFTIPLPQD</sequence>
<reference evidence="10" key="1">
    <citation type="submission" date="2011-04" db="EMBL/GenBank/DDBJ databases">
        <title>The complete genome of Spirochaeta coccoides DSM 17374.</title>
        <authorList>
            <person name="Lucas S."/>
            <person name="Copeland A."/>
            <person name="Lapidus A."/>
            <person name="Bruce D."/>
            <person name="Goodwin L."/>
            <person name="Pitluck S."/>
            <person name="Peters L."/>
            <person name="Kyrpides N."/>
            <person name="Mavromatis K."/>
            <person name="Pagani I."/>
            <person name="Ivanova N."/>
            <person name="Ovchinnikova G."/>
            <person name="Lu M."/>
            <person name="Detter J.C."/>
            <person name="Tapia R."/>
            <person name="Han C."/>
            <person name="Land M."/>
            <person name="Hauser L."/>
            <person name="Markowitz V."/>
            <person name="Cheng J.-F."/>
            <person name="Hugenholtz P."/>
            <person name="Woyke T."/>
            <person name="Wu D."/>
            <person name="Spring S."/>
            <person name="Schroeder M."/>
            <person name="Brambilla E."/>
            <person name="Klenk H.-P."/>
            <person name="Eisen J.A."/>
        </authorList>
    </citation>
    <scope>NUCLEOTIDE SEQUENCE [LARGE SCALE GENOMIC DNA]</scope>
    <source>
        <strain evidence="10">ATCC BAA-1237 / DSM 17374 / SPN1</strain>
    </source>
</reference>
<comment type="catalytic activity">
    <reaction evidence="8">
        <text>Endonucleolytic cleavage of RNA, removing extra 3' nucleotides from tRNA precursor, generating 3' termini of tRNAs. A 3'-hydroxy group is left at the tRNA terminus and a 5'-phosphoryl group is left at the trailer molecule.</text>
        <dbReference type="EC" id="3.1.26.11"/>
    </reaction>
</comment>
<evidence type="ECO:0000256" key="3">
    <source>
        <dbReference type="ARBA" id="ARBA00022722"/>
    </source>
</evidence>
<dbReference type="RefSeq" id="WP_013739167.1">
    <property type="nucleotide sequence ID" value="NC_015436.1"/>
</dbReference>
<dbReference type="NCBIfam" id="TIGR02651">
    <property type="entry name" value="RNase_Z"/>
    <property type="match status" value="1"/>
</dbReference>
<dbReference type="EMBL" id="CP002659">
    <property type="protein sequence ID" value="AEC01771.1"/>
    <property type="molecule type" value="Genomic_DNA"/>
</dbReference>